<gene>
    <name evidence="2" type="ORF">BSAL_73010</name>
</gene>
<protein>
    <submittedName>
        <fullName evidence="2">Uncharacterized protein</fullName>
    </submittedName>
</protein>
<dbReference type="VEuPathDB" id="TriTrypDB:BSAL_73010"/>
<evidence type="ECO:0000313" key="2">
    <source>
        <dbReference type="EMBL" id="CUG06530.1"/>
    </source>
</evidence>
<evidence type="ECO:0000256" key="1">
    <source>
        <dbReference type="SAM" id="MobiDB-lite"/>
    </source>
</evidence>
<name>A0A0S4J0R5_BODSA</name>
<organism evidence="2 3">
    <name type="scientific">Bodo saltans</name>
    <name type="common">Flagellated protozoan</name>
    <dbReference type="NCBI Taxonomy" id="75058"/>
    <lineage>
        <taxon>Eukaryota</taxon>
        <taxon>Discoba</taxon>
        <taxon>Euglenozoa</taxon>
        <taxon>Kinetoplastea</taxon>
        <taxon>Metakinetoplastina</taxon>
        <taxon>Eubodonida</taxon>
        <taxon>Bodonidae</taxon>
        <taxon>Bodo</taxon>
    </lineage>
</organism>
<feature type="compositionally biased region" description="Low complexity" evidence="1">
    <location>
        <begin position="209"/>
        <end position="241"/>
    </location>
</feature>
<dbReference type="AlphaFoldDB" id="A0A0S4J0R5"/>
<feature type="region of interest" description="Disordered" evidence="1">
    <location>
        <begin position="160"/>
        <end position="241"/>
    </location>
</feature>
<reference evidence="3" key="1">
    <citation type="submission" date="2015-09" db="EMBL/GenBank/DDBJ databases">
        <authorList>
            <consortium name="Pathogen Informatics"/>
        </authorList>
    </citation>
    <scope>NUCLEOTIDE SEQUENCE [LARGE SCALE GENOMIC DNA]</scope>
    <source>
        <strain evidence="3">Lake Konstanz</strain>
    </source>
</reference>
<feature type="compositionally biased region" description="Polar residues" evidence="1">
    <location>
        <begin position="191"/>
        <end position="208"/>
    </location>
</feature>
<keyword evidence="3" id="KW-1185">Reference proteome</keyword>
<feature type="compositionally biased region" description="Low complexity" evidence="1">
    <location>
        <begin position="160"/>
        <end position="177"/>
    </location>
</feature>
<accession>A0A0S4J0R5</accession>
<dbReference type="Proteomes" id="UP000051952">
    <property type="component" value="Unassembled WGS sequence"/>
</dbReference>
<dbReference type="EMBL" id="CYKH01000596">
    <property type="protein sequence ID" value="CUG06530.1"/>
    <property type="molecule type" value="Genomic_DNA"/>
</dbReference>
<evidence type="ECO:0000313" key="3">
    <source>
        <dbReference type="Proteomes" id="UP000051952"/>
    </source>
</evidence>
<proteinExistence type="predicted"/>
<feature type="region of interest" description="Disordered" evidence="1">
    <location>
        <begin position="81"/>
        <end position="118"/>
    </location>
</feature>
<feature type="compositionally biased region" description="Low complexity" evidence="1">
    <location>
        <begin position="85"/>
        <end position="118"/>
    </location>
</feature>
<sequence length="654" mass="67716">MGCNSVGGMPFILRSHYNALTVGAVLTSPICSVCGNDNRCLMIAASSQLSVVNCECHCIDYNASTVQCTFAQTHEMTKSASTSHSMALTGTGTTTTSASGSQTVSTSTTASKSRGSRSLSVSLSLTQTNSTSASLSESLAPSVSASSSVSASQSTSSYATLSSTVSTSSSATKTATESETENVTESESQTFGSRSPAQSMSPSITTSLTVTRSHSGGTGSRSVRGLSTSQSPSLTTSLPVSLSDCTRSNSFTLSETPSAIHSASATVSASLSPLWPAALGITVASGSPATVLRYLANGVVWFNTSTTAASFTLWPRQLDGRDMPAGFYRHPQPPFTIRVVNSSAPLPFVASVSAQCSLSLPCAIYVVPSSDRFTPVELSVNYGTPAVPTLSTTAVFAYASQDPDHLQIVTDTPLTVCGGAPLPEVYVRVVDADGSLHTASTHAYLTIAGGWSNFTEAYIVAGQVATTLFVLPAALNGTGVLRLTAAATGLRAANITFTIVQCPPVLQGTAGFRRQLYRVFASANASLPATALFYAPVSSIPRTLYCRLASSASGSPSAAAVQPVRRINASTVQCDIFDNTTEVALVIGLGLGNTTAQVVPLAWPVSPPMLVFVNTFTFASGAAVFAGNTWRCAARLRQRCVVRQQRPPGYPEPC</sequence>